<name>A0A812MEX4_9DINO</name>
<evidence type="ECO:0000313" key="1">
    <source>
        <dbReference type="EMBL" id="CAE7261238.1"/>
    </source>
</evidence>
<keyword evidence="2" id="KW-1185">Reference proteome</keyword>
<dbReference type="OrthoDB" id="410704at2759"/>
<proteinExistence type="predicted"/>
<dbReference type="Proteomes" id="UP000604046">
    <property type="component" value="Unassembled WGS sequence"/>
</dbReference>
<accession>A0A812MEX4</accession>
<gene>
    <name evidence="1" type="primary">hemA</name>
    <name evidence="1" type="ORF">SNAT2548_LOCUS13668</name>
</gene>
<evidence type="ECO:0000313" key="2">
    <source>
        <dbReference type="Proteomes" id="UP000604046"/>
    </source>
</evidence>
<protein>
    <submittedName>
        <fullName evidence="1">HemA protein</fullName>
    </submittedName>
</protein>
<reference evidence="1" key="1">
    <citation type="submission" date="2021-02" db="EMBL/GenBank/DDBJ databases">
        <authorList>
            <person name="Dougan E. K."/>
            <person name="Rhodes N."/>
            <person name="Thang M."/>
            <person name="Chan C."/>
        </authorList>
    </citation>
    <scope>NUCLEOTIDE SEQUENCE</scope>
</reference>
<dbReference type="AlphaFoldDB" id="A0A812MEX4"/>
<sequence>MFAPILTVDETAICWVLQKMPDLLASTESSDVKQEELQKLADKVSASMVEKESLAKDQLRAVLHVLELCEFAVDKPSVQLDAVTPEHETRETYDSRPFIADTRTGIARWVSVSEEDKYKRIILSPDEGGPLYTAWQFCAKNQLPIGFCRDELQLARSLSIQKALGQQPTACTFLRRDIRLAMQDEETNRVNLPSWNFVVLQAHADDLLQQLYAELILAENDIPFTDDAQQNFQHVLEILNNVYKHPG</sequence>
<dbReference type="EMBL" id="CAJNDS010001469">
    <property type="protein sequence ID" value="CAE7261238.1"/>
    <property type="molecule type" value="Genomic_DNA"/>
</dbReference>
<comment type="caution">
    <text evidence="1">The sequence shown here is derived from an EMBL/GenBank/DDBJ whole genome shotgun (WGS) entry which is preliminary data.</text>
</comment>
<organism evidence="1 2">
    <name type="scientific">Symbiodinium natans</name>
    <dbReference type="NCBI Taxonomy" id="878477"/>
    <lineage>
        <taxon>Eukaryota</taxon>
        <taxon>Sar</taxon>
        <taxon>Alveolata</taxon>
        <taxon>Dinophyceae</taxon>
        <taxon>Suessiales</taxon>
        <taxon>Symbiodiniaceae</taxon>
        <taxon>Symbiodinium</taxon>
    </lineage>
</organism>